<dbReference type="GO" id="GO:0005829">
    <property type="term" value="C:cytosol"/>
    <property type="evidence" value="ECO:0007669"/>
    <property type="project" value="TreeGrafter"/>
</dbReference>
<evidence type="ECO:0000256" key="2">
    <source>
        <dbReference type="ARBA" id="ARBA00023152"/>
    </source>
</evidence>
<dbReference type="InterPro" id="IPR001672">
    <property type="entry name" value="G6P_Isomerase"/>
</dbReference>
<evidence type="ECO:0000256" key="3">
    <source>
        <dbReference type="ARBA" id="ARBA00023235"/>
    </source>
</evidence>
<dbReference type="GO" id="GO:0004347">
    <property type="term" value="F:glucose-6-phosphate isomerase activity"/>
    <property type="evidence" value="ECO:0007669"/>
    <property type="project" value="InterPro"/>
</dbReference>
<dbReference type="PANTHER" id="PTHR11469:SF1">
    <property type="entry name" value="GLUCOSE-6-PHOSPHATE ISOMERASE"/>
    <property type="match status" value="1"/>
</dbReference>
<evidence type="ECO:0000256" key="1">
    <source>
        <dbReference type="ARBA" id="ARBA00022432"/>
    </source>
</evidence>
<gene>
    <name evidence="4" type="ORF">UFOPK2598_00748</name>
</gene>
<organism evidence="4">
    <name type="scientific">freshwater metagenome</name>
    <dbReference type="NCBI Taxonomy" id="449393"/>
    <lineage>
        <taxon>unclassified sequences</taxon>
        <taxon>metagenomes</taxon>
        <taxon>ecological metagenomes</taxon>
    </lineage>
</organism>
<dbReference type="EMBL" id="CAEZXV010000068">
    <property type="protein sequence ID" value="CAB4704258.1"/>
    <property type="molecule type" value="Genomic_DNA"/>
</dbReference>
<dbReference type="AlphaFoldDB" id="A0A6J6Q617"/>
<name>A0A6J6Q617_9ZZZZ</name>
<dbReference type="GO" id="GO:0006096">
    <property type="term" value="P:glycolytic process"/>
    <property type="evidence" value="ECO:0007669"/>
    <property type="project" value="UniProtKB-KW"/>
</dbReference>
<dbReference type="PROSITE" id="PS51463">
    <property type="entry name" value="P_GLUCOSE_ISOMERASE_3"/>
    <property type="match status" value="1"/>
</dbReference>
<dbReference type="PANTHER" id="PTHR11469">
    <property type="entry name" value="GLUCOSE-6-PHOSPHATE ISOMERASE"/>
    <property type="match status" value="1"/>
</dbReference>
<dbReference type="Gene3D" id="3.40.50.10490">
    <property type="entry name" value="Glucose-6-phosphate isomerase like protein, domain 1"/>
    <property type="match status" value="2"/>
</dbReference>
<keyword evidence="2" id="KW-0324">Glycolysis</keyword>
<dbReference type="GO" id="GO:0006094">
    <property type="term" value="P:gluconeogenesis"/>
    <property type="evidence" value="ECO:0007669"/>
    <property type="project" value="UniProtKB-KW"/>
</dbReference>
<dbReference type="GO" id="GO:0048029">
    <property type="term" value="F:monosaccharide binding"/>
    <property type="evidence" value="ECO:0007669"/>
    <property type="project" value="TreeGrafter"/>
</dbReference>
<dbReference type="SUPFAM" id="SSF53697">
    <property type="entry name" value="SIS domain"/>
    <property type="match status" value="1"/>
</dbReference>
<dbReference type="GO" id="GO:0051156">
    <property type="term" value="P:glucose 6-phosphate metabolic process"/>
    <property type="evidence" value="ECO:0007669"/>
    <property type="project" value="TreeGrafter"/>
</dbReference>
<protein>
    <submittedName>
        <fullName evidence="4">Unannotated protein</fullName>
    </submittedName>
</protein>
<dbReference type="InterPro" id="IPR046348">
    <property type="entry name" value="SIS_dom_sf"/>
</dbReference>
<accession>A0A6J6Q617</accession>
<dbReference type="Pfam" id="PF00342">
    <property type="entry name" value="PGI"/>
    <property type="match status" value="1"/>
</dbReference>
<evidence type="ECO:0000313" key="4">
    <source>
        <dbReference type="EMBL" id="CAB4704258.1"/>
    </source>
</evidence>
<dbReference type="GO" id="GO:0097367">
    <property type="term" value="F:carbohydrate derivative binding"/>
    <property type="evidence" value="ECO:0007669"/>
    <property type="project" value="InterPro"/>
</dbReference>
<sequence>MVNLTGPVLSKYNAESLVAQDLNNIANSLALKDSSLWGEAAKLEAEVRLNWLDLPKSSRDLLPELDALSAWARAKNLTNFILCGMGGSSLAPEVMAKTYKKNLTILDTTDPGQIKAGIPTTLVNTLVIVGSKSGSTIETASQKAFFEKLFQDANLDPKEHFVIVTDPDSPLDKSSRSAGFKVINADPKVGGRFSALSAFGLVPAALIGIDLSVLLDDADHASQSFAQANSPAIKLATLIFEQCEQNFSLTDEGSNVSGLGDWIEQLIAESTGKDQRGRLPIVIESASAQVSGPALKIGFADGVADLNVIANLGEHFILWEWVTALLCRALKVDPFNQPNVTEAKERTGELLLQWAQSGVPKSTATFSTENLEIFFNGNAKNFADALNSLITPTSKYLAVMAYLNRFEDSAISEIRNLLATKTKIGTTFGWGPRFLHSTGQFHKGGAQNGVFIQVTGESSLDLDIPNNGFTFQTLLMAQALGDAAAIASRNFPIMRIHLKNREAGIVELLELVRAL</sequence>
<proteinExistence type="predicted"/>
<keyword evidence="3" id="KW-0413">Isomerase</keyword>
<keyword evidence="1" id="KW-0312">Gluconeogenesis</keyword>
<reference evidence="4" key="1">
    <citation type="submission" date="2020-05" db="EMBL/GenBank/DDBJ databases">
        <authorList>
            <person name="Chiriac C."/>
            <person name="Salcher M."/>
            <person name="Ghai R."/>
            <person name="Kavagutti S V."/>
        </authorList>
    </citation>
    <scope>NUCLEOTIDE SEQUENCE</scope>
</reference>